<name>A0ABS9E1F3_9PROT</name>
<evidence type="ECO:0000313" key="6">
    <source>
        <dbReference type="Proteomes" id="UP001521209"/>
    </source>
</evidence>
<accession>A0ABS9E1F3</accession>
<evidence type="ECO:0000256" key="1">
    <source>
        <dbReference type="ARBA" id="ARBA00022741"/>
    </source>
</evidence>
<dbReference type="PROSITE" id="PS51206">
    <property type="entry name" value="SF3_HELICASE_1"/>
    <property type="match status" value="1"/>
</dbReference>
<dbReference type="PANTHER" id="PTHR35372">
    <property type="entry name" value="ATP BINDING PROTEIN-RELATED"/>
    <property type="match status" value="1"/>
</dbReference>
<dbReference type="Gene3D" id="3.40.50.300">
    <property type="entry name" value="P-loop containing nucleotide triphosphate hydrolases"/>
    <property type="match status" value="1"/>
</dbReference>
<organism evidence="5 6">
    <name type="scientific">Acidiphilium iwatense</name>
    <dbReference type="NCBI Taxonomy" id="768198"/>
    <lineage>
        <taxon>Bacteria</taxon>
        <taxon>Pseudomonadati</taxon>
        <taxon>Pseudomonadota</taxon>
        <taxon>Alphaproteobacteria</taxon>
        <taxon>Acetobacterales</taxon>
        <taxon>Acidocellaceae</taxon>
        <taxon>Acidiphilium</taxon>
    </lineage>
</organism>
<gene>
    <name evidence="5" type="ORF">L2A60_13815</name>
</gene>
<proteinExistence type="predicted"/>
<keyword evidence="3" id="KW-0067">ATP-binding</keyword>
<dbReference type="InterPro" id="IPR006500">
    <property type="entry name" value="Helicase_put_C_phage/plasmid"/>
</dbReference>
<dbReference type="Pfam" id="PF08706">
    <property type="entry name" value="D5_N"/>
    <property type="match status" value="1"/>
</dbReference>
<dbReference type="InterPro" id="IPR045455">
    <property type="entry name" value="NrS-1_pol-like_helicase"/>
</dbReference>
<dbReference type="PANTHER" id="PTHR35372:SF2">
    <property type="entry name" value="SF3 HELICASE DOMAIN-CONTAINING PROTEIN"/>
    <property type="match status" value="1"/>
</dbReference>
<feature type="domain" description="SF3 helicase" evidence="4">
    <location>
        <begin position="270"/>
        <end position="428"/>
    </location>
</feature>
<dbReference type="Proteomes" id="UP001521209">
    <property type="component" value="Unassembled WGS sequence"/>
</dbReference>
<reference evidence="5 6" key="1">
    <citation type="submission" date="2022-01" db="EMBL/GenBank/DDBJ databases">
        <authorList>
            <person name="Won M."/>
            <person name="Kim S.-J."/>
            <person name="Kwon S.-W."/>
        </authorList>
    </citation>
    <scope>NUCLEOTIDE SEQUENCE [LARGE SCALE GENOMIC DNA]</scope>
    <source>
        <strain evidence="5 6">KCTC 23505</strain>
    </source>
</reference>
<protein>
    <submittedName>
        <fullName evidence="5">Phage/plasmid primase, P4 family</fullName>
    </submittedName>
</protein>
<dbReference type="InterPro" id="IPR027417">
    <property type="entry name" value="P-loop_NTPase"/>
</dbReference>
<dbReference type="Pfam" id="PF19263">
    <property type="entry name" value="DUF5906"/>
    <property type="match status" value="1"/>
</dbReference>
<sequence length="551" mass="60582">MMNDISKIELPELPPVEAYEDFADYEMSGADARKTEAAALARDAVTIARLAAMTDMEFDRARKTEAAALGISVNTLTKERKAARRAARKPLAAPPGCQSPPLVLHPDSPLETARELVSRQFRSDAGRALHHQQGEFFRWRGSHYEAEGYETIKAKIYEFLDGASYEVKGETLPFNPNKTKVANVLEALAAVTQLPSGTRTPSWLDDAEHPPAAEILSCSNGLLHLPTRKMLPHTSQFFGLNTVDYAFDPDAGKPLEWLAFLHSLWGDDQESIDTLQELFGLLLTADTSHQKAFLVVGPKRSGKGTIARVQTGLLGKENVAGPTLSSLSQNFGLAPLIGKPLAIISDARLSGRADAHTLAERVLAITGEDSLTIDRKFREAWTGHLPTRFLILTNELPRLTDASGALAGRFIILTMTNSFYGREDPGLTARLLRELPAILLWAMDGRDRLAERGHFIQPKSAAEAVEELGNLASPIGAFLRDRCVIDPCRCVECTRLYEAWVTWCSEQGRDHPGNVQTFGRDLRAAVAGLSVTQVRDDDGVRSRYYRSLDLA</sequence>
<keyword evidence="2" id="KW-0378">Hydrolase</keyword>
<evidence type="ECO:0000256" key="2">
    <source>
        <dbReference type="ARBA" id="ARBA00022801"/>
    </source>
</evidence>
<dbReference type="NCBIfam" id="TIGR01613">
    <property type="entry name" value="primase_Cterm"/>
    <property type="match status" value="1"/>
</dbReference>
<evidence type="ECO:0000259" key="4">
    <source>
        <dbReference type="PROSITE" id="PS51206"/>
    </source>
</evidence>
<dbReference type="EMBL" id="JAKGBZ010000030">
    <property type="protein sequence ID" value="MCF3947756.1"/>
    <property type="molecule type" value="Genomic_DNA"/>
</dbReference>
<evidence type="ECO:0000313" key="5">
    <source>
        <dbReference type="EMBL" id="MCF3947756.1"/>
    </source>
</evidence>
<keyword evidence="6" id="KW-1185">Reference proteome</keyword>
<keyword evidence="1" id="KW-0547">Nucleotide-binding</keyword>
<evidence type="ECO:0000256" key="3">
    <source>
        <dbReference type="ARBA" id="ARBA00022840"/>
    </source>
</evidence>
<dbReference type="InterPro" id="IPR014818">
    <property type="entry name" value="Phage/plasmid_primase_P4_C"/>
</dbReference>
<comment type="caution">
    <text evidence="5">The sequence shown here is derived from an EMBL/GenBank/DDBJ whole genome shotgun (WGS) entry which is preliminary data.</text>
</comment>
<dbReference type="InterPro" id="IPR014015">
    <property type="entry name" value="Helicase_SF3_DNA-vir"/>
</dbReference>
<dbReference type="InterPro" id="IPR051620">
    <property type="entry name" value="ORF904-like_C"/>
</dbReference>
<dbReference type="RefSeq" id="WP_235705028.1">
    <property type="nucleotide sequence ID" value="NZ_JAKGBZ010000030.1"/>
</dbReference>
<dbReference type="SUPFAM" id="SSF52540">
    <property type="entry name" value="P-loop containing nucleoside triphosphate hydrolases"/>
    <property type="match status" value="1"/>
</dbReference>